<dbReference type="PANTHER" id="PTHR48022">
    <property type="entry name" value="PLASTIDIC GLUCOSE TRANSPORTER 4"/>
    <property type="match status" value="1"/>
</dbReference>
<dbReference type="InterPro" id="IPR020846">
    <property type="entry name" value="MFS_dom"/>
</dbReference>
<dbReference type="AlphaFoldDB" id="W2RYR2"/>
<feature type="transmembrane region" description="Helical" evidence="6">
    <location>
        <begin position="48"/>
        <end position="70"/>
    </location>
</feature>
<feature type="transmembrane region" description="Helical" evidence="6">
    <location>
        <begin position="107"/>
        <end position="128"/>
    </location>
</feature>
<keyword evidence="10" id="KW-1185">Reference proteome</keyword>
<dbReference type="EMBL" id="KB822720">
    <property type="protein sequence ID" value="ETN40824.1"/>
    <property type="molecule type" value="Genomic_DNA"/>
</dbReference>
<sequence length="501" mass="55796">MLPAESNSLLVILIFVNIANGFDGSMMNSLQSLDLWQDYFNYPTKSTLGLFGAAMSLGSIIGFPVVPYICDHLGRRWAVIIGSLILILGTGLQAGAANFAMFFGGRIVLGIGMVLATSGGPLLCAEIAHPQDRAILTTFMGCSYSVGSFLASWITLGTLEIPNNWAWRTPSLLQCWASIVVLSVIYWIPESPRFHMNKDNYDAALKTLAYYHGEGDENDPFVQLEFTEIKTAFLLDKEYKTNSRWADFVKTKGNRHRISLVIAIAIFGQWSGNGILAYYLKLVLEQIGITSPNQQLGINGGSKTMSLLVNLGVAFFIDRFGRRPILFYSTVGMTLFFTLLTIVTARYNILPEENRPASMGRAVVAIIYLYNFCYNLKTGLPLTYTTEIMPYGLRAKAAVIGGLCTMIAVFFNQYINPIAMDAIAWRYYICYCCFLGFELWFIYFFVVETRYVPMEEIARYFDGDKADVVGITQAETKGVLAEEGTAQEVENKSASAEIKRL</sequence>
<evidence type="ECO:0000256" key="3">
    <source>
        <dbReference type="ARBA" id="ARBA00022692"/>
    </source>
</evidence>
<feature type="transmembrane region" description="Helical" evidence="6">
    <location>
        <begin position="397"/>
        <end position="419"/>
    </location>
</feature>
<gene>
    <name evidence="9" type="ORF">HMPREF1541_05104</name>
</gene>
<dbReference type="InterPro" id="IPR036259">
    <property type="entry name" value="MFS_trans_sf"/>
</dbReference>
<evidence type="ECO:0000256" key="5">
    <source>
        <dbReference type="ARBA" id="ARBA00023136"/>
    </source>
</evidence>
<dbReference type="eggNOG" id="KOG0254">
    <property type="taxonomic scope" value="Eukaryota"/>
</dbReference>
<feature type="transmembrane region" description="Helical" evidence="6">
    <location>
        <begin position="258"/>
        <end position="280"/>
    </location>
</feature>
<dbReference type="OrthoDB" id="6133115at2759"/>
<evidence type="ECO:0000313" key="10">
    <source>
        <dbReference type="Proteomes" id="UP000030752"/>
    </source>
</evidence>
<evidence type="ECO:0000256" key="1">
    <source>
        <dbReference type="ARBA" id="ARBA00004141"/>
    </source>
</evidence>
<dbReference type="GO" id="GO:0016020">
    <property type="term" value="C:membrane"/>
    <property type="evidence" value="ECO:0007669"/>
    <property type="project" value="UniProtKB-SubCell"/>
</dbReference>
<feature type="transmembrane region" description="Helical" evidence="6">
    <location>
        <begin position="171"/>
        <end position="188"/>
    </location>
</feature>
<dbReference type="Gene3D" id="1.20.1250.20">
    <property type="entry name" value="MFS general substrate transporter like domains"/>
    <property type="match status" value="1"/>
</dbReference>
<keyword evidence="4 6" id="KW-1133">Transmembrane helix</keyword>
<feature type="transmembrane region" description="Helical" evidence="6">
    <location>
        <begin position="359"/>
        <end position="376"/>
    </location>
</feature>
<dbReference type="Proteomes" id="UP000030752">
    <property type="component" value="Unassembled WGS sequence"/>
</dbReference>
<dbReference type="RefSeq" id="XP_008717667.1">
    <property type="nucleotide sequence ID" value="XM_008719445.1"/>
</dbReference>
<dbReference type="InterPro" id="IPR050360">
    <property type="entry name" value="MFS_Sugar_Transporters"/>
</dbReference>
<feature type="transmembrane region" description="Helical" evidence="6">
    <location>
        <begin position="77"/>
        <end position="101"/>
    </location>
</feature>
<organism evidence="9 10">
    <name type="scientific">Cyphellophora europaea (strain CBS 101466)</name>
    <name type="common">Phialophora europaea</name>
    <dbReference type="NCBI Taxonomy" id="1220924"/>
    <lineage>
        <taxon>Eukaryota</taxon>
        <taxon>Fungi</taxon>
        <taxon>Dikarya</taxon>
        <taxon>Ascomycota</taxon>
        <taxon>Pezizomycotina</taxon>
        <taxon>Eurotiomycetes</taxon>
        <taxon>Chaetothyriomycetidae</taxon>
        <taxon>Chaetothyriales</taxon>
        <taxon>Cyphellophoraceae</taxon>
        <taxon>Cyphellophora</taxon>
    </lineage>
</organism>
<feature type="chain" id="PRO_5004825290" description="Major facilitator superfamily (MFS) profile domain-containing protein" evidence="7">
    <location>
        <begin position="22"/>
        <end position="501"/>
    </location>
</feature>
<dbReference type="HOGENOM" id="CLU_001265_30_13_1"/>
<evidence type="ECO:0000256" key="7">
    <source>
        <dbReference type="SAM" id="SignalP"/>
    </source>
</evidence>
<keyword evidence="7" id="KW-0732">Signal</keyword>
<evidence type="ECO:0000256" key="4">
    <source>
        <dbReference type="ARBA" id="ARBA00022989"/>
    </source>
</evidence>
<feature type="transmembrane region" description="Helical" evidence="6">
    <location>
        <begin position="135"/>
        <end position="159"/>
    </location>
</feature>
<proteinExistence type="inferred from homology"/>
<accession>W2RYR2</accession>
<feature type="domain" description="Major facilitator superfamily (MFS) profile" evidence="8">
    <location>
        <begin position="9"/>
        <end position="450"/>
    </location>
</feature>
<feature type="transmembrane region" description="Helical" evidence="6">
    <location>
        <begin position="300"/>
        <end position="318"/>
    </location>
</feature>
<dbReference type="InterPro" id="IPR005828">
    <property type="entry name" value="MFS_sugar_transport-like"/>
</dbReference>
<dbReference type="PROSITE" id="PS00216">
    <property type="entry name" value="SUGAR_TRANSPORT_1"/>
    <property type="match status" value="1"/>
</dbReference>
<evidence type="ECO:0000259" key="8">
    <source>
        <dbReference type="PROSITE" id="PS50850"/>
    </source>
</evidence>
<feature type="transmembrane region" description="Helical" evidence="6">
    <location>
        <begin position="325"/>
        <end position="347"/>
    </location>
</feature>
<dbReference type="GeneID" id="19972443"/>
<dbReference type="FunFam" id="1.20.1250.20:FF:000117">
    <property type="entry name" value="MFS hexose transporter"/>
    <property type="match status" value="1"/>
</dbReference>
<dbReference type="SUPFAM" id="SSF103473">
    <property type="entry name" value="MFS general substrate transporter"/>
    <property type="match status" value="1"/>
</dbReference>
<keyword evidence="3 6" id="KW-0812">Transmembrane</keyword>
<dbReference type="Pfam" id="PF00083">
    <property type="entry name" value="Sugar_tr"/>
    <property type="match status" value="1"/>
</dbReference>
<dbReference type="InterPro" id="IPR005829">
    <property type="entry name" value="Sugar_transporter_CS"/>
</dbReference>
<keyword evidence="5 6" id="KW-0472">Membrane</keyword>
<feature type="signal peptide" evidence="7">
    <location>
        <begin position="1"/>
        <end position="21"/>
    </location>
</feature>
<dbReference type="GO" id="GO:0005351">
    <property type="term" value="F:carbohydrate:proton symporter activity"/>
    <property type="evidence" value="ECO:0007669"/>
    <property type="project" value="TreeGrafter"/>
</dbReference>
<name>W2RYR2_CYPE1</name>
<dbReference type="PROSITE" id="PS50850">
    <property type="entry name" value="MFS"/>
    <property type="match status" value="1"/>
</dbReference>
<evidence type="ECO:0000256" key="2">
    <source>
        <dbReference type="ARBA" id="ARBA00010992"/>
    </source>
</evidence>
<evidence type="ECO:0000313" key="9">
    <source>
        <dbReference type="EMBL" id="ETN40824.1"/>
    </source>
</evidence>
<feature type="transmembrane region" description="Helical" evidence="6">
    <location>
        <begin position="425"/>
        <end position="446"/>
    </location>
</feature>
<comment type="similarity">
    <text evidence="2">Belongs to the major facilitator superfamily. Sugar transporter (TC 2.A.1.1) family.</text>
</comment>
<protein>
    <recommendedName>
        <fullName evidence="8">Major facilitator superfamily (MFS) profile domain-containing protein</fullName>
    </recommendedName>
</protein>
<dbReference type="InParanoid" id="W2RYR2"/>
<dbReference type="PANTHER" id="PTHR48022:SF63">
    <property type="entry name" value="TRANSPORTER, PUTATIVE-RELATED"/>
    <property type="match status" value="1"/>
</dbReference>
<reference evidence="9 10" key="1">
    <citation type="submission" date="2013-03" db="EMBL/GenBank/DDBJ databases">
        <title>The Genome Sequence of Phialophora europaea CBS 101466.</title>
        <authorList>
            <consortium name="The Broad Institute Genomics Platform"/>
            <person name="Cuomo C."/>
            <person name="de Hoog S."/>
            <person name="Gorbushina A."/>
            <person name="Walker B."/>
            <person name="Young S.K."/>
            <person name="Zeng Q."/>
            <person name="Gargeya S."/>
            <person name="Fitzgerald M."/>
            <person name="Haas B."/>
            <person name="Abouelleil A."/>
            <person name="Allen A.W."/>
            <person name="Alvarado L."/>
            <person name="Arachchi H.M."/>
            <person name="Berlin A.M."/>
            <person name="Chapman S.B."/>
            <person name="Gainer-Dewar J."/>
            <person name="Goldberg J."/>
            <person name="Griggs A."/>
            <person name="Gujja S."/>
            <person name="Hansen M."/>
            <person name="Howarth C."/>
            <person name="Imamovic A."/>
            <person name="Ireland A."/>
            <person name="Larimer J."/>
            <person name="McCowan C."/>
            <person name="Murphy C."/>
            <person name="Pearson M."/>
            <person name="Poon T.W."/>
            <person name="Priest M."/>
            <person name="Roberts A."/>
            <person name="Saif S."/>
            <person name="Shea T."/>
            <person name="Sisk P."/>
            <person name="Sykes S."/>
            <person name="Wortman J."/>
            <person name="Nusbaum C."/>
            <person name="Birren B."/>
        </authorList>
    </citation>
    <scope>NUCLEOTIDE SEQUENCE [LARGE SCALE GENOMIC DNA]</scope>
    <source>
        <strain evidence="9 10">CBS 101466</strain>
    </source>
</reference>
<evidence type="ECO:0000256" key="6">
    <source>
        <dbReference type="SAM" id="Phobius"/>
    </source>
</evidence>
<comment type="subcellular location">
    <subcellularLocation>
        <location evidence="1">Membrane</location>
        <topology evidence="1">Multi-pass membrane protein</topology>
    </subcellularLocation>
</comment>
<dbReference type="VEuPathDB" id="FungiDB:HMPREF1541_05104"/>